<organism evidence="7 8">
    <name type="scientific">Paenibacillus chartarius</name>
    <dbReference type="NCBI Taxonomy" id="747481"/>
    <lineage>
        <taxon>Bacteria</taxon>
        <taxon>Bacillati</taxon>
        <taxon>Bacillota</taxon>
        <taxon>Bacilli</taxon>
        <taxon>Bacillales</taxon>
        <taxon>Paenibacillaceae</taxon>
        <taxon>Paenibacillus</taxon>
    </lineage>
</organism>
<feature type="transmembrane region" description="Helical" evidence="6">
    <location>
        <begin position="73"/>
        <end position="90"/>
    </location>
</feature>
<keyword evidence="8" id="KW-1185">Reference proteome</keyword>
<dbReference type="InterPro" id="IPR005598">
    <property type="entry name" value="ATP_synth_I"/>
</dbReference>
<name>A0ABV6DUS1_9BACL</name>
<feature type="transmembrane region" description="Helical" evidence="6">
    <location>
        <begin position="96"/>
        <end position="115"/>
    </location>
</feature>
<comment type="caution">
    <text evidence="7">The sequence shown here is derived from an EMBL/GenBank/DDBJ whole genome shotgun (WGS) entry which is preliminary data.</text>
</comment>
<keyword evidence="2" id="KW-1003">Cell membrane</keyword>
<evidence type="ECO:0000256" key="6">
    <source>
        <dbReference type="SAM" id="Phobius"/>
    </source>
</evidence>
<reference evidence="7 8" key="1">
    <citation type="submission" date="2024-09" db="EMBL/GenBank/DDBJ databases">
        <authorList>
            <person name="Sun Q."/>
            <person name="Mori K."/>
        </authorList>
    </citation>
    <scope>NUCLEOTIDE SEQUENCE [LARGE SCALE GENOMIC DNA]</scope>
    <source>
        <strain evidence="7 8">CCM 7759</strain>
    </source>
</reference>
<evidence type="ECO:0000256" key="3">
    <source>
        <dbReference type="ARBA" id="ARBA00022692"/>
    </source>
</evidence>
<evidence type="ECO:0000256" key="1">
    <source>
        <dbReference type="ARBA" id="ARBA00004651"/>
    </source>
</evidence>
<feature type="transmembrane region" description="Helical" evidence="6">
    <location>
        <begin position="32"/>
        <end position="52"/>
    </location>
</feature>
<keyword evidence="3 6" id="KW-0812">Transmembrane</keyword>
<accession>A0ABV6DUS1</accession>
<dbReference type="Pfam" id="PF03899">
    <property type="entry name" value="ATP-synt_I"/>
    <property type="match status" value="1"/>
</dbReference>
<evidence type="ECO:0000256" key="4">
    <source>
        <dbReference type="ARBA" id="ARBA00022989"/>
    </source>
</evidence>
<dbReference type="Proteomes" id="UP001589776">
    <property type="component" value="Unassembled WGS sequence"/>
</dbReference>
<evidence type="ECO:0000313" key="8">
    <source>
        <dbReference type="Proteomes" id="UP001589776"/>
    </source>
</evidence>
<dbReference type="PANTHER" id="PTHR40035">
    <property type="entry name" value="ATP SYNTHASE PROTEIN I"/>
    <property type="match status" value="1"/>
</dbReference>
<evidence type="ECO:0000256" key="2">
    <source>
        <dbReference type="ARBA" id="ARBA00022475"/>
    </source>
</evidence>
<feature type="transmembrane region" description="Helical" evidence="6">
    <location>
        <begin position="7"/>
        <end position="26"/>
    </location>
</feature>
<dbReference type="PANTHER" id="PTHR40035:SF1">
    <property type="entry name" value="ATP SYNTHASE PROTEIN I"/>
    <property type="match status" value="1"/>
</dbReference>
<keyword evidence="4 6" id="KW-1133">Transmembrane helix</keyword>
<keyword evidence="5 6" id="KW-0472">Membrane</keyword>
<comment type="subcellular location">
    <subcellularLocation>
        <location evidence="1">Cell membrane</location>
        <topology evidence="1">Multi-pass membrane protein</topology>
    </subcellularLocation>
</comment>
<evidence type="ECO:0000256" key="5">
    <source>
        <dbReference type="ARBA" id="ARBA00023136"/>
    </source>
</evidence>
<evidence type="ECO:0000313" key="7">
    <source>
        <dbReference type="EMBL" id="MFC0216403.1"/>
    </source>
</evidence>
<protein>
    <submittedName>
        <fullName evidence="7">ATP synthase subunit I</fullName>
    </submittedName>
</protein>
<gene>
    <name evidence="7" type="ORF">ACFFK0_28810</name>
</gene>
<dbReference type="EMBL" id="JBHLWN010000120">
    <property type="protein sequence ID" value="MFC0216403.1"/>
    <property type="molecule type" value="Genomic_DNA"/>
</dbReference>
<proteinExistence type="predicted"/>
<sequence length="122" mass="13332">MNVHMKPIVRAVLLAMSVSLVIWAVFPAYRSYATGFILGMMVSLINAWLLMIKIEAISKMVAEGTKKRVNLGFVSRVCMAILAVMVAVKLPQVDLVFTIIGLFSVQLGTLVMGLVTKKGNHP</sequence>
<dbReference type="RefSeq" id="WP_377474548.1">
    <property type="nucleotide sequence ID" value="NZ_JBHLWN010000120.1"/>
</dbReference>
<dbReference type="InterPro" id="IPR039072">
    <property type="entry name" value="ATP_synth_I_Bacilli"/>
</dbReference>